<proteinExistence type="predicted"/>
<evidence type="ECO:0000256" key="1">
    <source>
        <dbReference type="ARBA" id="ARBA00004651"/>
    </source>
</evidence>
<sequence length="462" mass="47680">MCMAYPTNVPTLQIRYHERLCLSNTTRRRDRKCPRCVPFGRKVGGVEMSVRGSALLSPLKGTAFRRLWAGASLSMLADQAFLVSLTWLVLRITESGASLGVVLAVASVPGIVLTPLGGVLSDKLSPVVVMSSASIVRAVLMGLLALLVLTDAVRIWHVYLLAGGLSALDALYYPASMSVVPTLVDRDRLKAANALTQGVEQISSILGPALAGLVLALFGLWINLGANAVLFLISAAIFAALARTVAPGARTFDGGETGGAEDGANTLSALAEGVRYAWGDPVIRTIMLVLVGINLAMAGPIYVGGSLLSEARLGGAGAFGTLLAVGGVGSLIGAMTAGSIERLRRRGIVELVSTAVMGAGVGALAFAPNLAVACFLAASIGMTASFLAVVNISWLQERSAPGLTGRVMSLAMFSAIALDPISYVLAGLLVELSLSIVFLAAGGLLLFTALVGAMSRTMRTVD</sequence>
<dbReference type="KEGG" id="rub:GBA63_12530"/>
<dbReference type="PANTHER" id="PTHR23513:SF6">
    <property type="entry name" value="MAJOR FACILITATOR SUPERFAMILY ASSOCIATED DOMAIN-CONTAINING PROTEIN"/>
    <property type="match status" value="1"/>
</dbReference>
<dbReference type="Gene3D" id="1.20.1250.20">
    <property type="entry name" value="MFS general substrate transporter like domains"/>
    <property type="match status" value="1"/>
</dbReference>
<dbReference type="Pfam" id="PF07690">
    <property type="entry name" value="MFS_1"/>
    <property type="match status" value="1"/>
</dbReference>
<dbReference type="AlphaFoldDB" id="A0A6G8QA60"/>
<feature type="transmembrane region" description="Helical" evidence="6">
    <location>
        <begin position="432"/>
        <end position="453"/>
    </location>
</feature>
<feature type="transmembrane region" description="Helical" evidence="6">
    <location>
        <begin position="407"/>
        <end position="426"/>
    </location>
</feature>
<feature type="transmembrane region" description="Helical" evidence="6">
    <location>
        <begin position="285"/>
        <end position="303"/>
    </location>
</feature>
<protein>
    <submittedName>
        <fullName evidence="7">MFS transporter</fullName>
    </submittedName>
</protein>
<keyword evidence="5 6" id="KW-0472">Membrane</keyword>
<evidence type="ECO:0000256" key="6">
    <source>
        <dbReference type="SAM" id="Phobius"/>
    </source>
</evidence>
<evidence type="ECO:0000256" key="2">
    <source>
        <dbReference type="ARBA" id="ARBA00022475"/>
    </source>
</evidence>
<dbReference type="InterPro" id="IPR011701">
    <property type="entry name" value="MFS"/>
</dbReference>
<dbReference type="InterPro" id="IPR036259">
    <property type="entry name" value="MFS_trans_sf"/>
</dbReference>
<reference evidence="7 8" key="1">
    <citation type="submission" date="2019-10" db="EMBL/GenBank/DDBJ databases">
        <title>Rubrobacter sp nov SCSIO 52090 isolated from a deep-sea sediment in the South China Sea.</title>
        <authorList>
            <person name="Chen R.W."/>
        </authorList>
    </citation>
    <scope>NUCLEOTIDE SEQUENCE [LARGE SCALE GENOMIC DNA]</scope>
    <source>
        <strain evidence="7 8">SCSIO 52909</strain>
    </source>
</reference>
<keyword evidence="8" id="KW-1185">Reference proteome</keyword>
<evidence type="ECO:0000313" key="8">
    <source>
        <dbReference type="Proteomes" id="UP000501452"/>
    </source>
</evidence>
<evidence type="ECO:0000256" key="3">
    <source>
        <dbReference type="ARBA" id="ARBA00022692"/>
    </source>
</evidence>
<feature type="transmembrane region" description="Helical" evidence="6">
    <location>
        <begin position="96"/>
        <end position="120"/>
    </location>
</feature>
<organism evidence="7 8">
    <name type="scientific">Rubrobacter tropicus</name>
    <dbReference type="NCBI Taxonomy" id="2653851"/>
    <lineage>
        <taxon>Bacteria</taxon>
        <taxon>Bacillati</taxon>
        <taxon>Actinomycetota</taxon>
        <taxon>Rubrobacteria</taxon>
        <taxon>Rubrobacterales</taxon>
        <taxon>Rubrobacteraceae</taxon>
        <taxon>Rubrobacter</taxon>
    </lineage>
</organism>
<feature type="transmembrane region" description="Helical" evidence="6">
    <location>
        <begin position="347"/>
        <end position="364"/>
    </location>
</feature>
<dbReference type="InterPro" id="IPR022324">
    <property type="entry name" value="Bacilysin_exporter_BacE_put"/>
</dbReference>
<dbReference type="GO" id="GO:0005886">
    <property type="term" value="C:plasma membrane"/>
    <property type="evidence" value="ECO:0007669"/>
    <property type="project" value="UniProtKB-SubCell"/>
</dbReference>
<keyword evidence="2" id="KW-1003">Cell membrane</keyword>
<gene>
    <name evidence="7" type="ORF">GBA63_12530</name>
</gene>
<dbReference type="CDD" id="cd06173">
    <property type="entry name" value="MFS_MefA_like"/>
    <property type="match status" value="1"/>
</dbReference>
<evidence type="ECO:0000313" key="7">
    <source>
        <dbReference type="EMBL" id="QIN83370.1"/>
    </source>
</evidence>
<dbReference type="Proteomes" id="UP000501452">
    <property type="component" value="Chromosome"/>
</dbReference>
<evidence type="ECO:0000256" key="5">
    <source>
        <dbReference type="ARBA" id="ARBA00023136"/>
    </source>
</evidence>
<dbReference type="GO" id="GO:0022857">
    <property type="term" value="F:transmembrane transporter activity"/>
    <property type="evidence" value="ECO:0007669"/>
    <property type="project" value="InterPro"/>
</dbReference>
<dbReference type="EMBL" id="CP045119">
    <property type="protein sequence ID" value="QIN83370.1"/>
    <property type="molecule type" value="Genomic_DNA"/>
</dbReference>
<feature type="transmembrane region" description="Helical" evidence="6">
    <location>
        <begin position="315"/>
        <end position="335"/>
    </location>
</feature>
<keyword evidence="3 6" id="KW-0812">Transmembrane</keyword>
<dbReference type="PRINTS" id="PR01988">
    <property type="entry name" value="EXPORTERBACE"/>
</dbReference>
<feature type="transmembrane region" description="Helical" evidence="6">
    <location>
        <begin position="127"/>
        <end position="149"/>
    </location>
</feature>
<feature type="transmembrane region" description="Helical" evidence="6">
    <location>
        <begin position="370"/>
        <end position="395"/>
    </location>
</feature>
<comment type="subcellular location">
    <subcellularLocation>
        <location evidence="1">Cell membrane</location>
        <topology evidence="1">Multi-pass membrane protein</topology>
    </subcellularLocation>
</comment>
<accession>A0A6G8QA60</accession>
<feature type="transmembrane region" description="Helical" evidence="6">
    <location>
        <begin position="67"/>
        <end position="90"/>
    </location>
</feature>
<evidence type="ECO:0000256" key="4">
    <source>
        <dbReference type="ARBA" id="ARBA00022989"/>
    </source>
</evidence>
<feature type="transmembrane region" description="Helical" evidence="6">
    <location>
        <begin position="228"/>
        <end position="246"/>
    </location>
</feature>
<dbReference type="PANTHER" id="PTHR23513">
    <property type="entry name" value="INTEGRAL MEMBRANE EFFLUX PROTEIN-RELATED"/>
    <property type="match status" value="1"/>
</dbReference>
<feature type="transmembrane region" description="Helical" evidence="6">
    <location>
        <begin position="155"/>
        <end position="184"/>
    </location>
</feature>
<name>A0A6G8QA60_9ACTN</name>
<dbReference type="SUPFAM" id="SSF103473">
    <property type="entry name" value="MFS general substrate transporter"/>
    <property type="match status" value="1"/>
</dbReference>
<keyword evidence="4 6" id="KW-1133">Transmembrane helix</keyword>